<reference evidence="2" key="1">
    <citation type="journal article" date="2022" name="ISME J.">
        <title>Identification of active gaseous-alkane degraders at natural gas seeps.</title>
        <authorList>
            <person name="Farhan Ul Haque M."/>
            <person name="Hernandez M."/>
            <person name="Crombie A.T."/>
            <person name="Murrell J.C."/>
        </authorList>
    </citation>
    <scope>NUCLEOTIDE SEQUENCE</scope>
    <source>
        <strain evidence="2">PC2</strain>
    </source>
</reference>
<dbReference type="Proteomes" id="UP001139104">
    <property type="component" value="Unassembled WGS sequence"/>
</dbReference>
<evidence type="ECO:0000313" key="2">
    <source>
        <dbReference type="EMBL" id="MCI4682215.1"/>
    </source>
</evidence>
<keyword evidence="3" id="KW-1185">Reference proteome</keyword>
<evidence type="ECO:0000256" key="1">
    <source>
        <dbReference type="SAM" id="SignalP"/>
    </source>
</evidence>
<gene>
    <name evidence="2" type="ORF">K2U94_05455</name>
</gene>
<sequence length="196" mass="20633">MIRRLHTILTPLICLAALGPALANEGGGGKQSIQADPPNMPPIRQVPIRRPALSPIKPLAVTGMKGVANYCGAIANSAASARLAWQEQRIKTLQAELTVKIAELDAKTGEVRQWVAKREELLAKASANLIAIYSKMTPDAASAQLQDMDDDTAAALLLKMKPAVASAVMGEMDAARAARLSDLLTGATAKSEGKKS</sequence>
<organism evidence="2 3">
    <name type="scientific">Candidatus Rhodoblastus alkanivorans</name>
    <dbReference type="NCBI Taxonomy" id="2954117"/>
    <lineage>
        <taxon>Bacteria</taxon>
        <taxon>Pseudomonadati</taxon>
        <taxon>Pseudomonadota</taxon>
        <taxon>Alphaproteobacteria</taxon>
        <taxon>Hyphomicrobiales</taxon>
        <taxon>Rhodoblastaceae</taxon>
        <taxon>Rhodoblastus</taxon>
    </lineage>
</organism>
<evidence type="ECO:0000313" key="3">
    <source>
        <dbReference type="Proteomes" id="UP001139104"/>
    </source>
</evidence>
<comment type="caution">
    <text evidence="2">The sequence shown here is derived from an EMBL/GenBank/DDBJ whole genome shotgun (WGS) entry which is preliminary data.</text>
</comment>
<name>A0ABS9Z453_9HYPH</name>
<feature type="signal peptide" evidence="1">
    <location>
        <begin position="1"/>
        <end position="23"/>
    </location>
</feature>
<dbReference type="SUPFAM" id="SSF158791">
    <property type="entry name" value="MgtE N-terminal domain-like"/>
    <property type="match status" value="1"/>
</dbReference>
<protein>
    <submittedName>
        <fullName evidence="2">MotE family protein</fullName>
    </submittedName>
</protein>
<dbReference type="EMBL" id="JAIVFP010000001">
    <property type="protein sequence ID" value="MCI4682215.1"/>
    <property type="molecule type" value="Genomic_DNA"/>
</dbReference>
<dbReference type="RefSeq" id="WP_243066243.1">
    <property type="nucleotide sequence ID" value="NZ_JAIVFK010000014.1"/>
</dbReference>
<feature type="chain" id="PRO_5045051476" evidence="1">
    <location>
        <begin position="24"/>
        <end position="196"/>
    </location>
</feature>
<keyword evidence="1" id="KW-0732">Signal</keyword>
<accession>A0ABS9Z453</accession>
<proteinExistence type="predicted"/>